<feature type="region of interest" description="Disordered" evidence="1">
    <location>
        <begin position="128"/>
        <end position="153"/>
    </location>
</feature>
<dbReference type="Gene3D" id="3.10.20.90">
    <property type="entry name" value="Phosphatidylinositol 3-kinase Catalytic Subunit, Chain A, domain 1"/>
    <property type="match status" value="1"/>
</dbReference>
<dbReference type="EMBL" id="WUAV01000004">
    <property type="protein sequence ID" value="KAF1756738.1"/>
    <property type="molecule type" value="Genomic_DNA"/>
</dbReference>
<dbReference type="SMART" id="SM00580">
    <property type="entry name" value="PUG"/>
    <property type="match status" value="1"/>
</dbReference>
<dbReference type="Pfam" id="PF09409">
    <property type="entry name" value="PUB"/>
    <property type="match status" value="1"/>
</dbReference>
<dbReference type="InterPro" id="IPR042774">
    <property type="entry name" value="UBXN6_PUB"/>
</dbReference>
<feature type="compositionally biased region" description="Polar residues" evidence="1">
    <location>
        <begin position="208"/>
        <end position="220"/>
    </location>
</feature>
<dbReference type="PROSITE" id="PS50033">
    <property type="entry name" value="UBX"/>
    <property type="match status" value="1"/>
</dbReference>
<sequence>MGEPLVAEPTTDQTPLSTNSVEYQSADSHRASESFGVENIYRALILFCDKYSLDKKQVALGLFLSFLLIIFSIGTVVAWNRYSPIIQEFIIKEKIEKARSKNSEKTKRRMNRFKKFLNKQRIKNHFNNSGEGVRLSSGQPSSSQPTAVSGAAQGGQIDRVAAADIAAQAALKRMQKNEPQQDASKRRIQMIAKRELEEERRQLEGLQISDQANSSTSSQPAEVEEKEFEHSSLISGVYYTSELLGEDHVRSKADLLEDIKNFLTEQISDSEDDNDKVIAAVLMIYSLNTTAVKELAIDTIYTVVNNILSQPTIPKFRTIRLSNKTYNEKIAAAVGGRKFMEAIGFVEKSNGEEQCLIFSKPNDDHLPEALDALRNGQGVPIKVARNLELFMLKEGQKPKAPALSADFYNLSAAEIKAEQKNKTLQVDRMLTLRTKDMKKKDETVSNYRYKYTLIRIRLPGNLLMQGVFGCYEPFSAVRQFVASVLSDSLAVSEFTLRDATGQSVEDETTNLAQLSLAPAALLHLTFSDNITGPEGIVADEYVELIRELD</sequence>
<feature type="compositionally biased region" description="Polar residues" evidence="1">
    <location>
        <begin position="10"/>
        <end position="23"/>
    </location>
</feature>
<evidence type="ECO:0000259" key="3">
    <source>
        <dbReference type="PROSITE" id="PS50033"/>
    </source>
</evidence>
<keyword evidence="2" id="KW-0812">Transmembrane</keyword>
<gene>
    <name evidence="4" type="ORF">GCK72_013192</name>
</gene>
<dbReference type="InterPro" id="IPR018997">
    <property type="entry name" value="PUB_domain"/>
</dbReference>
<feature type="region of interest" description="Disordered" evidence="1">
    <location>
        <begin position="1"/>
        <end position="23"/>
    </location>
</feature>
<dbReference type="SUPFAM" id="SSF54236">
    <property type="entry name" value="Ubiquitin-like"/>
    <property type="match status" value="1"/>
</dbReference>
<dbReference type="AlphaFoldDB" id="A0A6A5GMY2"/>
<keyword evidence="2" id="KW-1133">Transmembrane helix</keyword>
<accession>A0A6A5GMY2</accession>
<feature type="transmembrane region" description="Helical" evidence="2">
    <location>
        <begin position="58"/>
        <end position="79"/>
    </location>
</feature>
<organism evidence="4 5">
    <name type="scientific">Caenorhabditis remanei</name>
    <name type="common">Caenorhabditis vulgaris</name>
    <dbReference type="NCBI Taxonomy" id="31234"/>
    <lineage>
        <taxon>Eukaryota</taxon>
        <taxon>Metazoa</taxon>
        <taxon>Ecdysozoa</taxon>
        <taxon>Nematoda</taxon>
        <taxon>Chromadorea</taxon>
        <taxon>Rhabditida</taxon>
        <taxon>Rhabditina</taxon>
        <taxon>Rhabditomorpha</taxon>
        <taxon>Rhabditoidea</taxon>
        <taxon>Rhabditidae</taxon>
        <taxon>Peloderinae</taxon>
        <taxon>Caenorhabditis</taxon>
    </lineage>
</organism>
<dbReference type="PANTHER" id="PTHR23153:SF38">
    <property type="entry name" value="UBX DOMAIN-CONTAINING PROTEIN 6"/>
    <property type="match status" value="1"/>
</dbReference>
<dbReference type="CDD" id="cd10460">
    <property type="entry name" value="PUB_UBXD1"/>
    <property type="match status" value="1"/>
</dbReference>
<dbReference type="SUPFAM" id="SSF143503">
    <property type="entry name" value="PUG domain-like"/>
    <property type="match status" value="1"/>
</dbReference>
<evidence type="ECO:0000256" key="1">
    <source>
        <dbReference type="SAM" id="MobiDB-lite"/>
    </source>
</evidence>
<dbReference type="KEGG" id="crq:GCK72_013192"/>
<dbReference type="InterPro" id="IPR029071">
    <property type="entry name" value="Ubiquitin-like_domsf"/>
</dbReference>
<dbReference type="GeneID" id="9813910"/>
<name>A0A6A5GMY2_CAERE</name>
<dbReference type="PANTHER" id="PTHR23153">
    <property type="entry name" value="UBX-RELATED"/>
    <property type="match status" value="1"/>
</dbReference>
<dbReference type="CTD" id="9813910"/>
<dbReference type="Gene3D" id="1.20.58.2190">
    <property type="match status" value="1"/>
</dbReference>
<evidence type="ECO:0000256" key="2">
    <source>
        <dbReference type="SAM" id="Phobius"/>
    </source>
</evidence>
<dbReference type="CDD" id="cd16119">
    <property type="entry name" value="UBX_UBXN6"/>
    <property type="match status" value="1"/>
</dbReference>
<keyword evidence="2" id="KW-0472">Membrane</keyword>
<reference evidence="4 5" key="1">
    <citation type="submission" date="2019-12" db="EMBL/GenBank/DDBJ databases">
        <title>Chromosome-level assembly of the Caenorhabditis remanei genome.</title>
        <authorList>
            <person name="Teterina A.A."/>
            <person name="Willis J.H."/>
            <person name="Phillips P.C."/>
        </authorList>
    </citation>
    <scope>NUCLEOTIDE SEQUENCE [LARGE SCALE GENOMIC DNA]</scope>
    <source>
        <strain evidence="4 5">PX506</strain>
        <tissue evidence="4">Whole organism</tissue>
    </source>
</reference>
<evidence type="ECO:0000313" key="5">
    <source>
        <dbReference type="Proteomes" id="UP000483820"/>
    </source>
</evidence>
<dbReference type="RefSeq" id="XP_053584477.1">
    <property type="nucleotide sequence ID" value="XM_053729705.1"/>
</dbReference>
<dbReference type="GO" id="GO:0005737">
    <property type="term" value="C:cytoplasm"/>
    <property type="evidence" value="ECO:0007669"/>
    <property type="project" value="TreeGrafter"/>
</dbReference>
<proteinExistence type="predicted"/>
<comment type="caution">
    <text evidence="4">The sequence shown here is derived from an EMBL/GenBank/DDBJ whole genome shotgun (WGS) entry which is preliminary data.</text>
</comment>
<protein>
    <recommendedName>
        <fullName evidence="3">UBX domain-containing protein</fullName>
    </recommendedName>
</protein>
<dbReference type="Proteomes" id="UP000483820">
    <property type="component" value="Chromosome IV"/>
</dbReference>
<feature type="compositionally biased region" description="Polar residues" evidence="1">
    <location>
        <begin position="128"/>
        <end position="147"/>
    </location>
</feature>
<feature type="domain" description="UBX" evidence="3">
    <location>
        <begin position="447"/>
        <end position="524"/>
    </location>
</feature>
<dbReference type="InterPro" id="IPR001012">
    <property type="entry name" value="UBX_dom"/>
</dbReference>
<dbReference type="InterPro" id="IPR036339">
    <property type="entry name" value="PUB-like_dom_sf"/>
</dbReference>
<feature type="region of interest" description="Disordered" evidence="1">
    <location>
        <begin position="203"/>
        <end position="228"/>
    </location>
</feature>
<evidence type="ECO:0000313" key="4">
    <source>
        <dbReference type="EMBL" id="KAF1756738.1"/>
    </source>
</evidence>